<evidence type="ECO:0000313" key="1">
    <source>
        <dbReference type="EMBL" id="BCB27408.1"/>
    </source>
</evidence>
<protein>
    <recommendedName>
        <fullName evidence="3">DUF3579 domain-containing protein</fullName>
    </recommendedName>
</protein>
<accession>A0A6F8VCF7</accession>
<reference evidence="1" key="1">
    <citation type="journal article" date="2021" name="Arch. Microbiol.">
        <title>Sulfurimicrobium lacus gen. nov., sp. nov., a sulfur oxidizer isolated from lake water, and review of the family Sulfuricellaceae to show that it is not a later synonym of Gallionellaceae.</title>
        <authorList>
            <person name="Kojima H."/>
            <person name="Kanda M."/>
            <person name="Umezawa K."/>
            <person name="Fukui M."/>
        </authorList>
    </citation>
    <scope>NUCLEOTIDE SEQUENCE</scope>
    <source>
        <strain evidence="1">SkT11</strain>
    </source>
</reference>
<keyword evidence="2" id="KW-1185">Reference proteome</keyword>
<name>A0A6F8VCF7_9PROT</name>
<gene>
    <name evidence="1" type="ORF">SKTS_22940</name>
</gene>
<dbReference type="EMBL" id="AP022853">
    <property type="protein sequence ID" value="BCB27408.1"/>
    <property type="molecule type" value="Genomic_DNA"/>
</dbReference>
<dbReference type="Gene3D" id="3.30.70.2340">
    <property type="entry name" value="Uncharacterised protein PF12112 family, DUF3579"/>
    <property type="match status" value="1"/>
</dbReference>
<dbReference type="AlphaFoldDB" id="A0A6F8VCF7"/>
<dbReference type="KEGG" id="slac:SKTS_22940"/>
<dbReference type="RefSeq" id="WP_173064951.1">
    <property type="nucleotide sequence ID" value="NZ_AP022853.1"/>
</dbReference>
<dbReference type="Pfam" id="PF12112">
    <property type="entry name" value="DUF3579"/>
    <property type="match status" value="1"/>
</dbReference>
<dbReference type="InterPro" id="IPR021969">
    <property type="entry name" value="DUF3579"/>
</dbReference>
<organism evidence="1 2">
    <name type="scientific">Sulfurimicrobium lacus</name>
    <dbReference type="NCBI Taxonomy" id="2715678"/>
    <lineage>
        <taxon>Bacteria</taxon>
        <taxon>Pseudomonadati</taxon>
        <taxon>Pseudomonadota</taxon>
        <taxon>Betaproteobacteria</taxon>
        <taxon>Nitrosomonadales</taxon>
        <taxon>Sulfuricellaceae</taxon>
        <taxon>Sulfurimicrobium</taxon>
    </lineage>
</organism>
<proteinExistence type="predicted"/>
<dbReference type="Proteomes" id="UP000502260">
    <property type="component" value="Chromosome"/>
</dbReference>
<sequence length="108" mass="12360">MKKNRNTGEADWSDQPGAILILGVTRSGHAFRPGDWIDRLAGLYSTFSQDRSFRYSPYVRPVMARGARALLVDVRLRKREPTGFRFLKEFANENNLMIECIPGRAEKT</sequence>
<evidence type="ECO:0008006" key="3">
    <source>
        <dbReference type="Google" id="ProtNLM"/>
    </source>
</evidence>
<evidence type="ECO:0000313" key="2">
    <source>
        <dbReference type="Proteomes" id="UP000502260"/>
    </source>
</evidence>